<dbReference type="EMBL" id="CP025791">
    <property type="protein sequence ID" value="AUP79384.1"/>
    <property type="molecule type" value="Genomic_DNA"/>
</dbReference>
<sequence length="132" mass="15371">MGIIKFDPKIKKQLLRFVCVGVLAVFVDFIVYFMFVELTDIKYAVAKFISFFSGTIVSYLINKLWTFEQKQRSPKQFWMFMILYIITLGVNVTVNTMVLSILKNTLLAFLCATGTSTILNFMGQKYWVFKEN</sequence>
<evidence type="ECO:0000313" key="8">
    <source>
        <dbReference type="EMBL" id="AUP79384.1"/>
    </source>
</evidence>
<protein>
    <submittedName>
        <fullName evidence="8">GtrA family protein</fullName>
    </submittedName>
</protein>
<keyword evidence="5 6" id="KW-0472">Membrane</keyword>
<feature type="transmembrane region" description="Helical" evidence="6">
    <location>
        <begin position="77"/>
        <end position="99"/>
    </location>
</feature>
<evidence type="ECO:0000256" key="5">
    <source>
        <dbReference type="ARBA" id="ARBA00023136"/>
    </source>
</evidence>
<keyword evidence="4 6" id="KW-1133">Transmembrane helix</keyword>
<reference evidence="8 9" key="1">
    <citation type="submission" date="2018-01" db="EMBL/GenBank/DDBJ databases">
        <title>Complete genome sequence of Flavivirga eckloniae ECD14 isolated from seaweed Ecklonia cava.</title>
        <authorList>
            <person name="Lee J.H."/>
            <person name="Baik K.S."/>
            <person name="Seong C.N."/>
        </authorList>
    </citation>
    <scope>NUCLEOTIDE SEQUENCE [LARGE SCALE GENOMIC DNA]</scope>
    <source>
        <strain evidence="8 9">ECD14</strain>
    </source>
</reference>
<evidence type="ECO:0000256" key="4">
    <source>
        <dbReference type="ARBA" id="ARBA00022989"/>
    </source>
</evidence>
<keyword evidence="3 6" id="KW-0812">Transmembrane</keyword>
<organism evidence="8 9">
    <name type="scientific">Flavivirga eckloniae</name>
    <dbReference type="NCBI Taxonomy" id="1803846"/>
    <lineage>
        <taxon>Bacteria</taxon>
        <taxon>Pseudomonadati</taxon>
        <taxon>Bacteroidota</taxon>
        <taxon>Flavobacteriia</taxon>
        <taxon>Flavobacteriales</taxon>
        <taxon>Flavobacteriaceae</taxon>
        <taxon>Flavivirga</taxon>
    </lineage>
</organism>
<feature type="transmembrane region" description="Helical" evidence="6">
    <location>
        <begin position="14"/>
        <end position="35"/>
    </location>
</feature>
<gene>
    <name evidence="8" type="ORF">C1H87_11965</name>
</gene>
<dbReference type="GO" id="GO:0005886">
    <property type="term" value="C:plasma membrane"/>
    <property type="evidence" value="ECO:0007669"/>
    <property type="project" value="TreeGrafter"/>
</dbReference>
<evidence type="ECO:0000313" key="9">
    <source>
        <dbReference type="Proteomes" id="UP000235826"/>
    </source>
</evidence>
<comment type="similarity">
    <text evidence="2">Belongs to the GtrA family.</text>
</comment>
<comment type="subcellular location">
    <subcellularLocation>
        <location evidence="1">Membrane</location>
        <topology evidence="1">Multi-pass membrane protein</topology>
    </subcellularLocation>
</comment>
<dbReference type="Proteomes" id="UP000235826">
    <property type="component" value="Chromosome"/>
</dbReference>
<dbReference type="PANTHER" id="PTHR38459:SF1">
    <property type="entry name" value="PROPHAGE BACTOPRENOL-LINKED GLUCOSE TRANSLOCASE HOMOLOG"/>
    <property type="match status" value="1"/>
</dbReference>
<dbReference type="Pfam" id="PF04138">
    <property type="entry name" value="GtrA_DPMS_TM"/>
    <property type="match status" value="1"/>
</dbReference>
<evidence type="ECO:0000256" key="6">
    <source>
        <dbReference type="SAM" id="Phobius"/>
    </source>
</evidence>
<dbReference type="InterPro" id="IPR007267">
    <property type="entry name" value="GtrA_DPMS_TM"/>
</dbReference>
<keyword evidence="9" id="KW-1185">Reference proteome</keyword>
<evidence type="ECO:0000256" key="3">
    <source>
        <dbReference type="ARBA" id="ARBA00022692"/>
    </source>
</evidence>
<name>A0A2K9PQQ2_9FLAO</name>
<dbReference type="RefSeq" id="WP_102756039.1">
    <property type="nucleotide sequence ID" value="NZ_CP025791.1"/>
</dbReference>
<evidence type="ECO:0000259" key="7">
    <source>
        <dbReference type="Pfam" id="PF04138"/>
    </source>
</evidence>
<accession>A0A2K9PQQ2</accession>
<proteinExistence type="inferred from homology"/>
<evidence type="ECO:0000256" key="1">
    <source>
        <dbReference type="ARBA" id="ARBA00004141"/>
    </source>
</evidence>
<dbReference type="GO" id="GO:0000271">
    <property type="term" value="P:polysaccharide biosynthetic process"/>
    <property type="evidence" value="ECO:0007669"/>
    <property type="project" value="InterPro"/>
</dbReference>
<dbReference type="KEGG" id="fek:C1H87_11965"/>
<feature type="transmembrane region" description="Helical" evidence="6">
    <location>
        <begin position="105"/>
        <end position="123"/>
    </location>
</feature>
<dbReference type="InterPro" id="IPR051401">
    <property type="entry name" value="GtrA_CellWall_Glycosyl"/>
</dbReference>
<feature type="domain" description="GtrA/DPMS transmembrane" evidence="7">
    <location>
        <begin position="16"/>
        <end position="129"/>
    </location>
</feature>
<dbReference type="PANTHER" id="PTHR38459">
    <property type="entry name" value="PROPHAGE BACTOPRENOL-LINKED GLUCOSE TRANSLOCASE HOMOLOG"/>
    <property type="match status" value="1"/>
</dbReference>
<dbReference type="AlphaFoldDB" id="A0A2K9PQQ2"/>
<dbReference type="OrthoDB" id="1448110at2"/>
<evidence type="ECO:0000256" key="2">
    <source>
        <dbReference type="ARBA" id="ARBA00009399"/>
    </source>
</evidence>
<feature type="transmembrane region" description="Helical" evidence="6">
    <location>
        <begin position="41"/>
        <end position="65"/>
    </location>
</feature>